<dbReference type="Proteomes" id="UP001165263">
    <property type="component" value="Unassembled WGS sequence"/>
</dbReference>
<evidence type="ECO:0000313" key="2">
    <source>
        <dbReference type="Proteomes" id="UP001165263"/>
    </source>
</evidence>
<keyword evidence="2" id="KW-1185">Reference proteome</keyword>
<feature type="non-terminal residue" evidence="1">
    <location>
        <position position="1"/>
    </location>
</feature>
<reference evidence="1" key="1">
    <citation type="submission" date="2022-08" db="EMBL/GenBank/DDBJ databases">
        <title>Reclassification of Massilia species as members of the genera Telluria, Duganella, Pseudoduganella, Mokoshia gen. nov. and Zemynaea gen. nov. using orthogonal and non-orthogonal genome-based approaches.</title>
        <authorList>
            <person name="Bowman J.P."/>
        </authorList>
    </citation>
    <scope>NUCLEOTIDE SEQUENCE</scope>
    <source>
        <strain evidence="1">LMG 11547</strain>
    </source>
</reference>
<accession>A0ABT2C7D9</accession>
<gene>
    <name evidence="1" type="ORF">NX786_28710</name>
</gene>
<comment type="caution">
    <text evidence="1">The sequence shown here is derived from an EMBL/GenBank/DDBJ whole genome shotgun (WGS) entry which is preliminary data.</text>
</comment>
<protein>
    <submittedName>
        <fullName evidence="1">IS1595 family transposase</fullName>
    </submittedName>
</protein>
<dbReference type="EMBL" id="JANUHC010000013">
    <property type="protein sequence ID" value="MCS0633326.1"/>
    <property type="molecule type" value="Genomic_DNA"/>
</dbReference>
<sequence length="75" mass="8465">GITHEAVNVQAGERARGAIHIQNVNSWHSRFKSWLVRFRGVASRYLINYSGWQRILDAHQLTTPAQLLRAAAQLG</sequence>
<evidence type="ECO:0000313" key="1">
    <source>
        <dbReference type="EMBL" id="MCS0633326.1"/>
    </source>
</evidence>
<organism evidence="1 2">
    <name type="scientific">Telluria mixta</name>
    <dbReference type="NCBI Taxonomy" id="34071"/>
    <lineage>
        <taxon>Bacteria</taxon>
        <taxon>Pseudomonadati</taxon>
        <taxon>Pseudomonadota</taxon>
        <taxon>Betaproteobacteria</taxon>
        <taxon>Burkholderiales</taxon>
        <taxon>Oxalobacteraceae</taxon>
        <taxon>Telluria group</taxon>
        <taxon>Telluria</taxon>
    </lineage>
</organism>
<name>A0ABT2C7D9_9BURK</name>
<proteinExistence type="predicted"/>